<feature type="region of interest" description="Disordered" evidence="1">
    <location>
        <begin position="127"/>
        <end position="151"/>
    </location>
</feature>
<feature type="compositionally biased region" description="Polar residues" evidence="1">
    <location>
        <begin position="141"/>
        <end position="151"/>
    </location>
</feature>
<dbReference type="PANTHER" id="PTHR47294:SF4">
    <property type="entry name" value="HEAVY METAL-ASSOCIATED ISOPRENYLATED PLANT PROTEIN 26-LIKE ISOFORM X1"/>
    <property type="match status" value="1"/>
</dbReference>
<accession>A0A9Q0Z2C8</accession>
<reference evidence="2" key="1">
    <citation type="submission" date="2022-11" db="EMBL/GenBank/DDBJ databases">
        <authorList>
            <person name="Hyden B.L."/>
            <person name="Feng K."/>
            <person name="Yates T."/>
            <person name="Jawdy S."/>
            <person name="Smart L.B."/>
            <person name="Muchero W."/>
        </authorList>
    </citation>
    <scope>NUCLEOTIDE SEQUENCE</scope>
    <source>
        <tissue evidence="2">Shoot tip</tissue>
    </source>
</reference>
<dbReference type="OrthoDB" id="1649273at2759"/>
<protein>
    <submittedName>
        <fullName evidence="2">PROTEIN putative-RELATED</fullName>
    </submittedName>
</protein>
<gene>
    <name evidence="2" type="ORF">OIU79_006582</name>
</gene>
<proteinExistence type="predicted"/>
<name>A0A9Q0Z2C8_SALPP</name>
<dbReference type="AlphaFoldDB" id="A0A9Q0Z2C8"/>
<comment type="caution">
    <text evidence="2">The sequence shown here is derived from an EMBL/GenBank/DDBJ whole genome shotgun (WGS) entry which is preliminary data.</text>
</comment>
<keyword evidence="3" id="KW-1185">Reference proteome</keyword>
<evidence type="ECO:0000256" key="1">
    <source>
        <dbReference type="SAM" id="MobiDB-lite"/>
    </source>
</evidence>
<dbReference type="Gene3D" id="3.30.70.100">
    <property type="match status" value="1"/>
</dbReference>
<dbReference type="PANTHER" id="PTHR47294">
    <property type="entry name" value="OS08G0431150 PROTEIN"/>
    <property type="match status" value="1"/>
</dbReference>
<organism evidence="2 3">
    <name type="scientific">Salix purpurea</name>
    <name type="common">Purple osier willow</name>
    <dbReference type="NCBI Taxonomy" id="77065"/>
    <lineage>
        <taxon>Eukaryota</taxon>
        <taxon>Viridiplantae</taxon>
        <taxon>Streptophyta</taxon>
        <taxon>Embryophyta</taxon>
        <taxon>Tracheophyta</taxon>
        <taxon>Spermatophyta</taxon>
        <taxon>Magnoliopsida</taxon>
        <taxon>eudicotyledons</taxon>
        <taxon>Gunneridae</taxon>
        <taxon>Pentapetalae</taxon>
        <taxon>rosids</taxon>
        <taxon>fabids</taxon>
        <taxon>Malpighiales</taxon>
        <taxon>Salicaceae</taxon>
        <taxon>Saliceae</taxon>
        <taxon>Salix</taxon>
    </lineage>
</organism>
<dbReference type="EMBL" id="JAPFFK010000014">
    <property type="protein sequence ID" value="KAJ6718740.1"/>
    <property type="molecule type" value="Genomic_DNA"/>
</dbReference>
<dbReference type="InterPro" id="IPR036163">
    <property type="entry name" value="HMA_dom_sf"/>
</dbReference>
<reference evidence="2" key="2">
    <citation type="journal article" date="2023" name="Int. J. Mol. Sci.">
        <title>De Novo Assembly and Annotation of 11 Diverse Shrub Willow (Salix) Genomes Reveals Novel Gene Organization in Sex-Linked Regions.</title>
        <authorList>
            <person name="Hyden B."/>
            <person name="Feng K."/>
            <person name="Yates T.B."/>
            <person name="Jawdy S."/>
            <person name="Cereghino C."/>
            <person name="Smart L.B."/>
            <person name="Muchero W."/>
        </authorList>
    </citation>
    <scope>NUCLEOTIDE SEQUENCE</scope>
    <source>
        <tissue evidence="2">Shoot tip</tissue>
    </source>
</reference>
<sequence length="281" mass="31625">MALATGPKKEIQRIGIKKSKNMLYSGTSLASAESLTVPLVQEVVLSADIRCAECQKRVADIMSRMNETESVSINVLEKKVTLTCRYPGVRVSTRQVAAANMFKVASILHNTNLCKQERDASFNVPWSKTKHRSEARDNRPNVPNKTPSLSSSRIRFQNERKGFPADIPKAENTTCCAVLRINLDCNACCRKARRIILNMKEVETHMIEKQQCRISVCGRFRPSDVAIKLRKKMNRRVEIMDTQEFASSNEQEDPAAIVGWLTCTPTSYLLMMLLSKFLVPG</sequence>
<dbReference type="Proteomes" id="UP001151532">
    <property type="component" value="Chromosome 10"/>
</dbReference>
<dbReference type="SUPFAM" id="SSF55008">
    <property type="entry name" value="HMA, heavy metal-associated domain"/>
    <property type="match status" value="1"/>
</dbReference>
<evidence type="ECO:0000313" key="2">
    <source>
        <dbReference type="EMBL" id="KAJ6718740.1"/>
    </source>
</evidence>
<evidence type="ECO:0000313" key="3">
    <source>
        <dbReference type="Proteomes" id="UP001151532"/>
    </source>
</evidence>
<dbReference type="GO" id="GO:0046872">
    <property type="term" value="F:metal ion binding"/>
    <property type="evidence" value="ECO:0007669"/>
    <property type="project" value="InterPro"/>
</dbReference>